<name>A0A0F8XFR2_9ZZZZ</name>
<sequence>MLFTPPAELLEFQLALYRLLILMRTVVDAAASVTFHLY</sequence>
<accession>A0A0F8XFR2</accession>
<organism evidence="1">
    <name type="scientific">marine sediment metagenome</name>
    <dbReference type="NCBI Taxonomy" id="412755"/>
    <lineage>
        <taxon>unclassified sequences</taxon>
        <taxon>metagenomes</taxon>
        <taxon>ecological metagenomes</taxon>
    </lineage>
</organism>
<proteinExistence type="predicted"/>
<gene>
    <name evidence="1" type="ORF">LCGC14_3030540</name>
</gene>
<dbReference type="EMBL" id="LAZR01063274">
    <property type="protein sequence ID" value="KKK59820.1"/>
    <property type="molecule type" value="Genomic_DNA"/>
</dbReference>
<reference evidence="1" key="1">
    <citation type="journal article" date="2015" name="Nature">
        <title>Complex archaea that bridge the gap between prokaryotes and eukaryotes.</title>
        <authorList>
            <person name="Spang A."/>
            <person name="Saw J.H."/>
            <person name="Jorgensen S.L."/>
            <person name="Zaremba-Niedzwiedzka K."/>
            <person name="Martijn J."/>
            <person name="Lind A.E."/>
            <person name="van Eijk R."/>
            <person name="Schleper C."/>
            <person name="Guy L."/>
            <person name="Ettema T.J."/>
        </authorList>
    </citation>
    <scope>NUCLEOTIDE SEQUENCE</scope>
</reference>
<dbReference type="AlphaFoldDB" id="A0A0F8XFR2"/>
<comment type="caution">
    <text evidence="1">The sequence shown here is derived from an EMBL/GenBank/DDBJ whole genome shotgun (WGS) entry which is preliminary data.</text>
</comment>
<evidence type="ECO:0000313" key="1">
    <source>
        <dbReference type="EMBL" id="KKK59820.1"/>
    </source>
</evidence>
<protein>
    <submittedName>
        <fullName evidence="1">Uncharacterized protein</fullName>
    </submittedName>
</protein>